<keyword evidence="9" id="KW-1185">Reference proteome</keyword>
<dbReference type="PANTHER" id="PTHR11655">
    <property type="entry name" value="60S/50S RIBOSOMAL PROTEIN L6/L9"/>
    <property type="match status" value="1"/>
</dbReference>
<dbReference type="OrthoDB" id="9805007at2"/>
<evidence type="ECO:0000259" key="7">
    <source>
        <dbReference type="Pfam" id="PF00347"/>
    </source>
</evidence>
<feature type="domain" description="Large ribosomal subunit protein uL6 alpha-beta" evidence="7">
    <location>
        <begin position="92"/>
        <end position="166"/>
    </location>
</feature>
<keyword evidence="1 5" id="KW-0689">Ribosomal protein</keyword>
<dbReference type="SUPFAM" id="SSF56053">
    <property type="entry name" value="Ribosomal protein L6"/>
    <property type="match status" value="2"/>
</dbReference>
<dbReference type="AlphaFoldDB" id="A0A517YT17"/>
<dbReference type="Pfam" id="PF00347">
    <property type="entry name" value="Ribosomal_L6"/>
    <property type="match status" value="2"/>
</dbReference>
<accession>A0A517YT17</accession>
<dbReference type="Gene3D" id="3.90.930.12">
    <property type="entry name" value="Ribosomal protein L6, alpha-beta domain"/>
    <property type="match status" value="2"/>
</dbReference>
<keyword evidence="6" id="KW-0699">rRNA-binding</keyword>
<evidence type="ECO:0000256" key="3">
    <source>
        <dbReference type="ARBA" id="ARBA00035454"/>
    </source>
</evidence>
<keyword evidence="6" id="KW-0694">RNA-binding</keyword>
<evidence type="ECO:0000256" key="4">
    <source>
        <dbReference type="NCBIfam" id="TIGR03654"/>
    </source>
</evidence>
<dbReference type="InterPro" id="IPR036789">
    <property type="entry name" value="Ribosomal_uL6-like_a/b-dom_sf"/>
</dbReference>
<comment type="similarity">
    <text evidence="5">Belongs to the universal ribosomal protein uL6 family.</text>
</comment>
<proteinExistence type="inferred from homology"/>
<dbReference type="PIRSF" id="PIRSF002162">
    <property type="entry name" value="Ribosomal_L6"/>
    <property type="match status" value="1"/>
</dbReference>
<name>A0A517YT17_9BACT</name>
<dbReference type="EMBL" id="CP036425">
    <property type="protein sequence ID" value="QDU33361.1"/>
    <property type="molecule type" value="Genomic_DNA"/>
</dbReference>
<dbReference type="Proteomes" id="UP000317369">
    <property type="component" value="Chromosome"/>
</dbReference>
<evidence type="ECO:0000256" key="1">
    <source>
        <dbReference type="ARBA" id="ARBA00022980"/>
    </source>
</evidence>
<keyword evidence="2 5" id="KW-0687">Ribonucleoprotein</keyword>
<evidence type="ECO:0000256" key="2">
    <source>
        <dbReference type="ARBA" id="ARBA00023274"/>
    </source>
</evidence>
<gene>
    <name evidence="8" type="primary">rplF</name>
    <name evidence="8" type="ORF">KS4_14070</name>
</gene>
<dbReference type="PANTHER" id="PTHR11655:SF14">
    <property type="entry name" value="LARGE RIBOSOMAL SUBUNIT PROTEIN UL6M"/>
    <property type="match status" value="1"/>
</dbReference>
<dbReference type="GO" id="GO:0002181">
    <property type="term" value="P:cytoplasmic translation"/>
    <property type="evidence" value="ECO:0007669"/>
    <property type="project" value="TreeGrafter"/>
</dbReference>
<evidence type="ECO:0000256" key="6">
    <source>
        <dbReference type="RuleBase" id="RU003870"/>
    </source>
</evidence>
<dbReference type="GO" id="GO:0022625">
    <property type="term" value="C:cytosolic large ribosomal subunit"/>
    <property type="evidence" value="ECO:0007669"/>
    <property type="project" value="UniProtKB-UniRule"/>
</dbReference>
<dbReference type="NCBIfam" id="TIGR03654">
    <property type="entry name" value="L6_bact"/>
    <property type="match status" value="1"/>
</dbReference>
<dbReference type="InterPro" id="IPR019906">
    <property type="entry name" value="Ribosomal_uL6_bac-type"/>
</dbReference>
<protein>
    <recommendedName>
        <fullName evidence="3 4">50S ribosomal protein L6</fullName>
    </recommendedName>
</protein>
<evidence type="ECO:0000313" key="9">
    <source>
        <dbReference type="Proteomes" id="UP000317369"/>
    </source>
</evidence>
<dbReference type="PRINTS" id="PR00059">
    <property type="entry name" value="RIBOSOMALL6"/>
</dbReference>
<reference evidence="8 9" key="1">
    <citation type="submission" date="2019-02" db="EMBL/GenBank/DDBJ databases">
        <title>Deep-cultivation of Planctomycetes and their phenomic and genomic characterization uncovers novel biology.</title>
        <authorList>
            <person name="Wiegand S."/>
            <person name="Jogler M."/>
            <person name="Boedeker C."/>
            <person name="Pinto D."/>
            <person name="Vollmers J."/>
            <person name="Rivas-Marin E."/>
            <person name="Kohn T."/>
            <person name="Peeters S.H."/>
            <person name="Heuer A."/>
            <person name="Rast P."/>
            <person name="Oberbeckmann S."/>
            <person name="Bunk B."/>
            <person name="Jeske O."/>
            <person name="Meyerdierks A."/>
            <person name="Storesund J.E."/>
            <person name="Kallscheuer N."/>
            <person name="Luecker S."/>
            <person name="Lage O.M."/>
            <person name="Pohl T."/>
            <person name="Merkel B.J."/>
            <person name="Hornburger P."/>
            <person name="Mueller R.-W."/>
            <person name="Bruemmer F."/>
            <person name="Labrenz M."/>
            <person name="Spormann A.M."/>
            <person name="Op den Camp H."/>
            <person name="Overmann J."/>
            <person name="Amann R."/>
            <person name="Jetten M.S.M."/>
            <person name="Mascher T."/>
            <person name="Medema M.H."/>
            <person name="Devos D.P."/>
            <person name="Kaster A.-K."/>
            <person name="Ovreas L."/>
            <person name="Rohde M."/>
            <person name="Galperin M.Y."/>
            <person name="Jogler C."/>
        </authorList>
    </citation>
    <scope>NUCLEOTIDE SEQUENCE [LARGE SCALE GENOMIC DNA]</scope>
    <source>
        <strain evidence="8 9">KS4</strain>
    </source>
</reference>
<dbReference type="InterPro" id="IPR000702">
    <property type="entry name" value="Ribosomal_uL6-like"/>
</dbReference>
<feature type="domain" description="Large ribosomal subunit protein uL6 alpha-beta" evidence="7">
    <location>
        <begin position="13"/>
        <end position="84"/>
    </location>
</feature>
<dbReference type="GO" id="GO:0019843">
    <property type="term" value="F:rRNA binding"/>
    <property type="evidence" value="ECO:0007669"/>
    <property type="project" value="UniProtKB-UniRule"/>
</dbReference>
<sequence length="181" mass="19607">MSRIGKKAVPITDGANVKLNGNDIVVSKGNATLTYAHRAEVTVKVDEEAKEVVVERIDDSRAAKSMHGTTRTLIANMIEGVTKGYKKELQIVGVGWSAQVKGQEVHLNLGYADTRIVPIPMGVTVEVKQQQHIAITGADKQKVGECAAACRSHRKPEPYNGKGVRYLNEVVTRKQGKAFGS</sequence>
<dbReference type="GO" id="GO:0003735">
    <property type="term" value="F:structural constituent of ribosome"/>
    <property type="evidence" value="ECO:0007669"/>
    <property type="project" value="UniProtKB-UniRule"/>
</dbReference>
<evidence type="ECO:0000256" key="5">
    <source>
        <dbReference type="RuleBase" id="RU003869"/>
    </source>
</evidence>
<evidence type="ECO:0000313" key="8">
    <source>
        <dbReference type="EMBL" id="QDU33361.1"/>
    </source>
</evidence>
<dbReference type="InterPro" id="IPR020040">
    <property type="entry name" value="Ribosomal_uL6_a/b-dom"/>
</dbReference>
<dbReference type="RefSeq" id="WP_145076336.1">
    <property type="nucleotide sequence ID" value="NZ_CP036425.1"/>
</dbReference>
<dbReference type="KEGG" id="pcor:KS4_14070"/>
<organism evidence="8 9">
    <name type="scientific">Poriferisphaera corsica</name>
    <dbReference type="NCBI Taxonomy" id="2528020"/>
    <lineage>
        <taxon>Bacteria</taxon>
        <taxon>Pseudomonadati</taxon>
        <taxon>Planctomycetota</taxon>
        <taxon>Phycisphaerae</taxon>
        <taxon>Phycisphaerales</taxon>
        <taxon>Phycisphaeraceae</taxon>
        <taxon>Poriferisphaera</taxon>
    </lineage>
</organism>
<comment type="function">
    <text evidence="6">This protein binds to the 23S rRNA, and is important in its secondary structure. It is located near the subunit interface in the base of the L7/L12 stalk, and near the tRNA binding site of the peptidyltransferase center.</text>
</comment>